<dbReference type="Gene3D" id="3.90.1170.50">
    <property type="entry name" value="Aldehyde oxidase/xanthine dehydrogenase, a/b hammerhead"/>
    <property type="match status" value="1"/>
</dbReference>
<sequence length="769" mass="84159">MNEKQTTNNDMKYVGKKTVRVDGLALVSGQPVFADDLQLRDMLHIKILHSPHAHAHIKSIDTSLAAQVPGVQLILTHEDFETHYYTTAGQGYPEPSSRDTRIFDSTVRYVGDRVAAVAAETLAAAEEAIEKIKVEYEILEALLDPRESLTSNIMVHEQSGLTMVHDHKRNLIAELKAELGDVEAAMEKADHVFEQEYSVPFAQQSHIEPHIAVTWMDEHNRLIIRTATQVPFHVRRIVAEVLDFPISRIRVIKPRIGGGFGSKQEILNEEVCAAVTLKTGQPARIEYTREEELFAARSRHPQILKVRMGVKNDGFIEAIDLNILENGGAYGTHSLTVMSVTANKALSFYAAPNKKLLGQAVYTNMSVPGAYRGYGAPQGFFAMEVMLDEIATELKIDPTELRHKNYIKEGDDVPIAKILGEGGEGYPMKIYTSGMADCIDEGKKLINWDELYNEEKSGRVRRGVGMIGCGQGSGIPGIDMAAAFIKMNEDASFNLLAGATDIGTGSDTMLAQIAAEVLEVPVEKIIVYSSDTDMTPFDTGAYASSTTYISGGAVKKAAEKVKQQILDMGKKLLEVDEASIKNGCVIAADGNSVTYQEICTKAFYTHEQHQIMANASHMSYDSPPPFNTTFAEIEVDTETGIVRVKKIVSVSDAGQVINPQMAEGQVEGAIPQSLGYALSEYMIFDDKGAPINTNFFDYHIHTAIDMPEIVTKFVHTDEPTGPFGAKAIAEIPINGPAPAIANAIYNACGVRLRELPITPEKILKGLGKI</sequence>
<keyword evidence="3" id="KW-0175">Coiled coil</keyword>
<dbReference type="RefSeq" id="WP_173013269.1">
    <property type="nucleotide sequence ID" value="NZ_AP019860.1"/>
</dbReference>
<gene>
    <name evidence="5" type="ORF">UABAM_02438</name>
</gene>
<keyword evidence="2" id="KW-0560">Oxidoreductase</keyword>
<dbReference type="AlphaFoldDB" id="A0A5S9IMI8"/>
<organism evidence="5 6">
    <name type="scientific">Uabimicrobium amorphum</name>
    <dbReference type="NCBI Taxonomy" id="2596890"/>
    <lineage>
        <taxon>Bacteria</taxon>
        <taxon>Pseudomonadati</taxon>
        <taxon>Planctomycetota</taxon>
        <taxon>Candidatus Uabimicrobiia</taxon>
        <taxon>Candidatus Uabimicrobiales</taxon>
        <taxon>Candidatus Uabimicrobiaceae</taxon>
        <taxon>Candidatus Uabimicrobium</taxon>
    </lineage>
</organism>
<evidence type="ECO:0000313" key="6">
    <source>
        <dbReference type="Proteomes" id="UP000326354"/>
    </source>
</evidence>
<dbReference type="EMBL" id="AP019860">
    <property type="protein sequence ID" value="BBM84082.1"/>
    <property type="molecule type" value="Genomic_DNA"/>
</dbReference>
<dbReference type="SUPFAM" id="SSF56003">
    <property type="entry name" value="Molybdenum cofactor-binding domain"/>
    <property type="match status" value="1"/>
</dbReference>
<evidence type="ECO:0000256" key="2">
    <source>
        <dbReference type="ARBA" id="ARBA00023002"/>
    </source>
</evidence>
<accession>A0A5S9IMI8</accession>
<dbReference type="InterPro" id="IPR046867">
    <property type="entry name" value="AldOxase/xan_DH_MoCoBD2"/>
</dbReference>
<dbReference type="PANTHER" id="PTHR11908:SF132">
    <property type="entry name" value="ALDEHYDE OXIDASE 1-RELATED"/>
    <property type="match status" value="1"/>
</dbReference>
<dbReference type="InterPro" id="IPR036856">
    <property type="entry name" value="Ald_Oxase/Xan_DH_a/b_sf"/>
</dbReference>
<name>A0A5S9IMI8_UABAM</name>
<feature type="coiled-coil region" evidence="3">
    <location>
        <begin position="115"/>
        <end position="142"/>
    </location>
</feature>
<dbReference type="InterPro" id="IPR037165">
    <property type="entry name" value="AldOxase/xan_DH_Mopterin-bd_sf"/>
</dbReference>
<dbReference type="SMART" id="SM01008">
    <property type="entry name" value="Ald_Xan_dh_C"/>
    <property type="match status" value="1"/>
</dbReference>
<dbReference type="Pfam" id="PF02738">
    <property type="entry name" value="MoCoBD_1"/>
    <property type="match status" value="1"/>
</dbReference>
<dbReference type="GO" id="GO:0016491">
    <property type="term" value="F:oxidoreductase activity"/>
    <property type="evidence" value="ECO:0007669"/>
    <property type="project" value="UniProtKB-KW"/>
</dbReference>
<dbReference type="SUPFAM" id="SSF54665">
    <property type="entry name" value="CO dehydrogenase molybdoprotein N-domain-like"/>
    <property type="match status" value="1"/>
</dbReference>
<dbReference type="InterPro" id="IPR016208">
    <property type="entry name" value="Ald_Oxase/xanthine_DH-like"/>
</dbReference>
<proteinExistence type="predicted"/>
<dbReference type="Pfam" id="PF20256">
    <property type="entry name" value="MoCoBD_2"/>
    <property type="match status" value="1"/>
</dbReference>
<protein>
    <submittedName>
        <fullName evidence="5">Aldehyde oxidase</fullName>
    </submittedName>
</protein>
<evidence type="ECO:0000256" key="3">
    <source>
        <dbReference type="SAM" id="Coils"/>
    </source>
</evidence>
<evidence type="ECO:0000259" key="4">
    <source>
        <dbReference type="SMART" id="SM01008"/>
    </source>
</evidence>
<dbReference type="Proteomes" id="UP000326354">
    <property type="component" value="Chromosome"/>
</dbReference>
<dbReference type="Gene3D" id="3.30.365.10">
    <property type="entry name" value="Aldehyde oxidase/xanthine dehydrogenase, molybdopterin binding domain"/>
    <property type="match status" value="4"/>
</dbReference>
<dbReference type="KEGG" id="uam:UABAM_02438"/>
<reference evidence="5 6" key="1">
    <citation type="submission" date="2019-08" db="EMBL/GenBank/DDBJ databases">
        <title>Complete genome sequence of Candidatus Uab amorphum.</title>
        <authorList>
            <person name="Shiratori T."/>
            <person name="Suzuki S."/>
            <person name="Kakizawa Y."/>
            <person name="Ishida K."/>
        </authorList>
    </citation>
    <scope>NUCLEOTIDE SEQUENCE [LARGE SCALE GENOMIC DNA]</scope>
    <source>
        <strain evidence="5 6">SRT547</strain>
    </source>
</reference>
<feature type="domain" description="Aldehyde oxidase/xanthine dehydrogenase a/b hammerhead" evidence="4">
    <location>
        <begin position="28"/>
        <end position="140"/>
    </location>
</feature>
<keyword evidence="1" id="KW-0500">Molybdenum</keyword>
<dbReference type="InterPro" id="IPR000674">
    <property type="entry name" value="Ald_Oxase/Xan_DH_a/b"/>
</dbReference>
<dbReference type="GO" id="GO:0005506">
    <property type="term" value="F:iron ion binding"/>
    <property type="evidence" value="ECO:0007669"/>
    <property type="project" value="InterPro"/>
</dbReference>
<dbReference type="PANTHER" id="PTHR11908">
    <property type="entry name" value="XANTHINE DEHYDROGENASE"/>
    <property type="match status" value="1"/>
</dbReference>
<evidence type="ECO:0000313" key="5">
    <source>
        <dbReference type="EMBL" id="BBM84082.1"/>
    </source>
</evidence>
<keyword evidence="6" id="KW-1185">Reference proteome</keyword>
<dbReference type="Pfam" id="PF01315">
    <property type="entry name" value="Ald_Xan_dh_C"/>
    <property type="match status" value="1"/>
</dbReference>
<evidence type="ECO:0000256" key="1">
    <source>
        <dbReference type="ARBA" id="ARBA00022505"/>
    </source>
</evidence>
<dbReference type="InterPro" id="IPR008274">
    <property type="entry name" value="AldOxase/xan_DH_MoCoBD1"/>
</dbReference>